<dbReference type="EMBL" id="JBHSKT010000007">
    <property type="protein sequence ID" value="MFC5271491.1"/>
    <property type="molecule type" value="Genomic_DNA"/>
</dbReference>
<protein>
    <submittedName>
        <fullName evidence="2">Histidine phosphatase family protein</fullName>
    </submittedName>
</protein>
<dbReference type="InterPro" id="IPR050275">
    <property type="entry name" value="PGM_Phosphatase"/>
</dbReference>
<accession>A0ABW0EEU9</accession>
<organism evidence="2 3">
    <name type="scientific">Adhaeribacter terreus</name>
    <dbReference type="NCBI Taxonomy" id="529703"/>
    <lineage>
        <taxon>Bacteria</taxon>
        <taxon>Pseudomonadati</taxon>
        <taxon>Bacteroidota</taxon>
        <taxon>Cytophagia</taxon>
        <taxon>Cytophagales</taxon>
        <taxon>Hymenobacteraceae</taxon>
        <taxon>Adhaeribacter</taxon>
    </lineage>
</organism>
<dbReference type="Proteomes" id="UP001596161">
    <property type="component" value="Unassembled WGS sequence"/>
</dbReference>
<dbReference type="Gene3D" id="3.40.50.1240">
    <property type="entry name" value="Phosphoglycerate mutase-like"/>
    <property type="match status" value="1"/>
</dbReference>
<dbReference type="SUPFAM" id="SSF53254">
    <property type="entry name" value="Phosphoglycerate mutase-like"/>
    <property type="match status" value="1"/>
</dbReference>
<dbReference type="InterPro" id="IPR013078">
    <property type="entry name" value="His_Pase_superF_clade-1"/>
</dbReference>
<evidence type="ECO:0000313" key="3">
    <source>
        <dbReference type="Proteomes" id="UP001596161"/>
    </source>
</evidence>
<dbReference type="InterPro" id="IPR029033">
    <property type="entry name" value="His_PPase_superfam"/>
</dbReference>
<sequence length="121" mass="13733">MRHLLKIFLLLLNLTWLISCVSKETNANPENQKIQNEKATIVYLVRHAEKSTNHPDDPDLNAAGKARAEALKEILLNKDISAIYSTNYKRTKQTAEPLAKARNLAVQQYEAHDYGGITKKF</sequence>
<keyword evidence="3" id="KW-1185">Reference proteome</keyword>
<dbReference type="PANTHER" id="PTHR48100">
    <property type="entry name" value="BROAD-SPECIFICITY PHOSPHATASE YOR283W-RELATED"/>
    <property type="match status" value="1"/>
</dbReference>
<proteinExistence type="predicted"/>
<dbReference type="RefSeq" id="WP_378017850.1">
    <property type="nucleotide sequence ID" value="NZ_JBHSKT010000007.1"/>
</dbReference>
<feature type="signal peptide" evidence="1">
    <location>
        <begin position="1"/>
        <end position="27"/>
    </location>
</feature>
<name>A0ABW0EEU9_9BACT</name>
<dbReference type="CDD" id="cd07067">
    <property type="entry name" value="HP_PGM_like"/>
    <property type="match status" value="1"/>
</dbReference>
<gene>
    <name evidence="2" type="ORF">ACFPIB_12775</name>
</gene>
<comment type="caution">
    <text evidence="2">The sequence shown here is derived from an EMBL/GenBank/DDBJ whole genome shotgun (WGS) entry which is preliminary data.</text>
</comment>
<keyword evidence="1" id="KW-0732">Signal</keyword>
<evidence type="ECO:0000256" key="1">
    <source>
        <dbReference type="SAM" id="SignalP"/>
    </source>
</evidence>
<feature type="chain" id="PRO_5045142052" evidence="1">
    <location>
        <begin position="28"/>
        <end position="121"/>
    </location>
</feature>
<dbReference type="PROSITE" id="PS51257">
    <property type="entry name" value="PROKAR_LIPOPROTEIN"/>
    <property type="match status" value="1"/>
</dbReference>
<reference evidence="3" key="1">
    <citation type="journal article" date="2019" name="Int. J. Syst. Evol. Microbiol.">
        <title>The Global Catalogue of Microorganisms (GCM) 10K type strain sequencing project: providing services to taxonomists for standard genome sequencing and annotation.</title>
        <authorList>
            <consortium name="The Broad Institute Genomics Platform"/>
            <consortium name="The Broad Institute Genome Sequencing Center for Infectious Disease"/>
            <person name="Wu L."/>
            <person name="Ma J."/>
        </authorList>
    </citation>
    <scope>NUCLEOTIDE SEQUENCE [LARGE SCALE GENOMIC DNA]</scope>
    <source>
        <strain evidence="3">KACC 12602</strain>
    </source>
</reference>
<dbReference type="PANTHER" id="PTHR48100:SF1">
    <property type="entry name" value="HISTIDINE PHOSPHATASE FAMILY PROTEIN-RELATED"/>
    <property type="match status" value="1"/>
</dbReference>
<dbReference type="Pfam" id="PF00300">
    <property type="entry name" value="His_Phos_1"/>
    <property type="match status" value="1"/>
</dbReference>
<evidence type="ECO:0000313" key="2">
    <source>
        <dbReference type="EMBL" id="MFC5271491.1"/>
    </source>
</evidence>